<keyword evidence="4" id="KW-1185">Reference proteome</keyword>
<dbReference type="Proteomes" id="UP000017700">
    <property type="component" value="Chromosome"/>
</dbReference>
<keyword evidence="1" id="KW-1133">Transmembrane helix</keyword>
<dbReference type="EMBL" id="CP025085">
    <property type="protein sequence ID" value="AUH01886.1"/>
    <property type="molecule type" value="Genomic_DNA"/>
</dbReference>
<reference evidence="3 4" key="1">
    <citation type="journal article" date="2013" name="Genome Announc.">
        <title>Draft genome sequence of Serratia sp. strain ATCC 39006, a model bacterium for analysis of the biosynthesis and regulation of prodigiosin, a carbapenem, and gas vesicles.</title>
        <authorList>
            <person name="Fineran P.C."/>
            <person name="Iglesias Cans M.C."/>
            <person name="Ramsay J.P."/>
            <person name="Wilf N.M."/>
            <person name="Cossyleon D."/>
            <person name="McNeil M.B."/>
            <person name="Williamson N.R."/>
            <person name="Monson R.E."/>
            <person name="Becher S.A."/>
            <person name="Stanton J.A."/>
            <person name="Brugger K."/>
            <person name="Brown S.D."/>
            <person name="Salmond G.P."/>
        </authorList>
    </citation>
    <scope>NUCLEOTIDE SEQUENCE [LARGE SCALE GENOMIC DNA]</scope>
    <source>
        <strain evidence="3">ATCC 39006</strain>
        <strain evidence="4">ATCC 39006 / SC 11482</strain>
    </source>
</reference>
<evidence type="ECO:0000313" key="2">
    <source>
        <dbReference type="EMBL" id="AUH01886.1"/>
    </source>
</evidence>
<evidence type="ECO:0000256" key="1">
    <source>
        <dbReference type="SAM" id="Phobius"/>
    </source>
</evidence>
<dbReference type="Pfam" id="PF11660">
    <property type="entry name" value="DUF3262"/>
    <property type="match status" value="1"/>
</dbReference>
<feature type="transmembrane region" description="Helical" evidence="1">
    <location>
        <begin position="24"/>
        <end position="44"/>
    </location>
</feature>
<evidence type="ECO:0000313" key="4">
    <source>
        <dbReference type="Proteomes" id="UP000017700"/>
    </source>
</evidence>
<dbReference type="AlphaFoldDB" id="A0A2I5TBE5"/>
<proteinExistence type="predicted"/>
<evidence type="ECO:0000313" key="5">
    <source>
        <dbReference type="Proteomes" id="UP000233778"/>
    </source>
</evidence>
<dbReference type="Proteomes" id="UP000233778">
    <property type="component" value="Chromosome"/>
</dbReference>
<keyword evidence="1" id="KW-0472">Membrane</keyword>
<dbReference type="KEGG" id="sera:Ser39006_020010"/>
<protein>
    <submittedName>
        <fullName evidence="3">TIGR03758 family integrating conjugative element protein</fullName>
    </submittedName>
</protein>
<name>A0A2I5TBE5_SERS3</name>
<dbReference type="RefSeq" id="WP_021014771.1">
    <property type="nucleotide sequence ID" value="NZ_CP025084.1"/>
</dbReference>
<dbReference type="NCBIfam" id="TIGR03758">
    <property type="entry name" value="conj_TIGR03758"/>
    <property type="match status" value="1"/>
</dbReference>
<dbReference type="STRING" id="104623.Ser39006_01501"/>
<evidence type="ECO:0000313" key="3">
    <source>
        <dbReference type="EMBL" id="AUH06208.1"/>
    </source>
</evidence>
<reference evidence="3" key="2">
    <citation type="submission" date="2013-09" db="EMBL/GenBank/DDBJ databases">
        <authorList>
            <person name="Wang G."/>
            <person name="Yang Y."/>
            <person name="Su Y."/>
        </authorList>
    </citation>
    <scope>NUCLEOTIDE SEQUENCE</scope>
    <source>
        <strain evidence="3">ATCC 39006</strain>
    </source>
</reference>
<gene>
    <name evidence="2" type="ORF">CWC46_20015</name>
    <name evidence="3" type="ORF">Ser39006_020010</name>
</gene>
<keyword evidence="1" id="KW-0812">Transmembrane</keyword>
<organism evidence="3 4">
    <name type="scientific">Serratia sp. (strain ATCC 39006)</name>
    <name type="common">Prodigiosinella confusarubida</name>
    <dbReference type="NCBI Taxonomy" id="104623"/>
    <lineage>
        <taxon>Bacteria</taxon>
        <taxon>Pseudomonadati</taxon>
        <taxon>Pseudomonadota</taxon>
        <taxon>Gammaproteobacteria</taxon>
        <taxon>Enterobacterales</taxon>
        <taxon>Pectobacteriaceae</taxon>
        <taxon>Prodigiosinella</taxon>
    </lineage>
</organism>
<dbReference type="EMBL" id="CP025084">
    <property type="protein sequence ID" value="AUH06208.1"/>
    <property type="molecule type" value="Genomic_DNA"/>
</dbReference>
<reference evidence="3" key="4">
    <citation type="submission" date="2017-11" db="EMBL/GenBank/DDBJ databases">
        <title>Complete genome sequence of Serratia sp. ATCC 39006.</title>
        <authorList>
            <person name="Hampton H.G."/>
            <person name="Jackson S.A."/>
            <person name="Jauregui R."/>
            <person name="Poulter G.T.M."/>
            <person name="Salmond G.P.C."/>
            <person name="Fineran P.C."/>
        </authorList>
    </citation>
    <scope>NUCLEOTIDE SEQUENCE</scope>
    <source>
        <strain evidence="3">ATCC 39006</strain>
    </source>
</reference>
<dbReference type="InterPro" id="IPR021676">
    <property type="entry name" value="DUF3262"/>
</dbReference>
<reference evidence="2 5" key="3">
    <citation type="submission" date="2017-11" db="EMBL/GenBank/DDBJ databases">
        <title>Complete genome sequence of Serratia sp. ATCC 39006 LacA.</title>
        <authorList>
            <person name="Hampton H.G."/>
            <person name="Jackson S.A."/>
            <person name="Jauregui R."/>
            <person name="Poulter G.T.M."/>
            <person name="Salmond G.P.C."/>
            <person name="Fineran P.C."/>
        </authorList>
    </citation>
    <scope>NUCLEOTIDE SEQUENCE [LARGE SCALE GENOMIC DNA]</scope>
    <source>
        <strain evidence="2 5">ATCC 39006</strain>
    </source>
</reference>
<accession>A0A2I5TBE5</accession>
<dbReference type="KEGG" id="serq:CWC46_20015"/>
<sequence length="81" mass="8686">MAMTSAQQSGWSAGTGGGMEPASLNLLILGLLGAVLFLFVAWVLVTAYRGVSDKSIPMSKLPETAIRLVVLLLLTLFFFFH</sequence>
<feature type="transmembrane region" description="Helical" evidence="1">
    <location>
        <begin position="64"/>
        <end position="80"/>
    </location>
</feature>